<name>A0A6A3IPP1_9STRA</name>
<evidence type="ECO:0008006" key="3">
    <source>
        <dbReference type="Google" id="ProtNLM"/>
    </source>
</evidence>
<proteinExistence type="predicted"/>
<sequence>MFKVAGTKFFDSPTHPLLIRRKQLRLQLFNDPSADLPKLRKTPNELLHSIRARCLELANKALDHQAEAIESLSNTTRVYEATRALFRRPNSRQLIRDKQAVAADTVCRPLKLPIAPSELELAFRRLKNDRAAGPDEVPAELLKYDAEILAKPLATTINDGFATGHHVQLGAHRS</sequence>
<gene>
    <name evidence="1" type="ORF">PR002_g22784</name>
</gene>
<evidence type="ECO:0000313" key="1">
    <source>
        <dbReference type="EMBL" id="KAE8984929.1"/>
    </source>
</evidence>
<reference evidence="1 2" key="1">
    <citation type="submission" date="2018-09" db="EMBL/GenBank/DDBJ databases">
        <title>Genomic investigation of the strawberry pathogen Phytophthora fragariae indicates pathogenicity is determined by transcriptional variation in three key races.</title>
        <authorList>
            <person name="Adams T.M."/>
            <person name="Armitage A.D."/>
            <person name="Sobczyk M.K."/>
            <person name="Bates H.J."/>
            <person name="Dunwell J.M."/>
            <person name="Nellist C.F."/>
            <person name="Harrison R.J."/>
        </authorList>
    </citation>
    <scope>NUCLEOTIDE SEQUENCE [LARGE SCALE GENOMIC DNA]</scope>
    <source>
        <strain evidence="1 2">SCRP324</strain>
    </source>
</reference>
<comment type="caution">
    <text evidence="1">The sequence shown here is derived from an EMBL/GenBank/DDBJ whole genome shotgun (WGS) entry which is preliminary data.</text>
</comment>
<dbReference type="AlphaFoldDB" id="A0A6A3IPP1"/>
<organism evidence="1 2">
    <name type="scientific">Phytophthora rubi</name>
    <dbReference type="NCBI Taxonomy" id="129364"/>
    <lineage>
        <taxon>Eukaryota</taxon>
        <taxon>Sar</taxon>
        <taxon>Stramenopiles</taxon>
        <taxon>Oomycota</taxon>
        <taxon>Peronosporomycetes</taxon>
        <taxon>Peronosporales</taxon>
        <taxon>Peronosporaceae</taxon>
        <taxon>Phytophthora</taxon>
    </lineage>
</organism>
<accession>A0A6A3IPP1</accession>
<protein>
    <recommendedName>
        <fullName evidence="3">Reverse transcriptase domain-containing protein</fullName>
    </recommendedName>
</protein>
<dbReference type="OrthoDB" id="117013at2759"/>
<evidence type="ECO:0000313" key="2">
    <source>
        <dbReference type="Proteomes" id="UP000435112"/>
    </source>
</evidence>
<dbReference type="EMBL" id="QXFU01002503">
    <property type="protein sequence ID" value="KAE8984929.1"/>
    <property type="molecule type" value="Genomic_DNA"/>
</dbReference>
<dbReference type="Proteomes" id="UP000435112">
    <property type="component" value="Unassembled WGS sequence"/>
</dbReference>